<keyword evidence="1" id="KW-1185">Reference proteome</keyword>
<reference evidence="2" key="1">
    <citation type="submission" date="2016-11" db="UniProtKB">
        <authorList>
            <consortium name="WormBaseParasite"/>
        </authorList>
    </citation>
    <scope>IDENTIFICATION</scope>
</reference>
<name>A0A1I7WZI2_HETBA</name>
<proteinExistence type="predicted"/>
<dbReference type="Proteomes" id="UP000095283">
    <property type="component" value="Unplaced"/>
</dbReference>
<dbReference type="AlphaFoldDB" id="A0A1I7WZI2"/>
<dbReference type="WBParaSite" id="Hba_10603">
    <property type="protein sequence ID" value="Hba_10603"/>
    <property type="gene ID" value="Hba_10603"/>
</dbReference>
<organism evidence="1 2">
    <name type="scientific">Heterorhabditis bacteriophora</name>
    <name type="common">Entomopathogenic nematode worm</name>
    <dbReference type="NCBI Taxonomy" id="37862"/>
    <lineage>
        <taxon>Eukaryota</taxon>
        <taxon>Metazoa</taxon>
        <taxon>Ecdysozoa</taxon>
        <taxon>Nematoda</taxon>
        <taxon>Chromadorea</taxon>
        <taxon>Rhabditida</taxon>
        <taxon>Rhabditina</taxon>
        <taxon>Rhabditomorpha</taxon>
        <taxon>Strongyloidea</taxon>
        <taxon>Heterorhabditidae</taxon>
        <taxon>Heterorhabditis</taxon>
    </lineage>
</organism>
<evidence type="ECO:0000313" key="1">
    <source>
        <dbReference type="Proteomes" id="UP000095283"/>
    </source>
</evidence>
<accession>A0A1I7WZI2</accession>
<protein>
    <submittedName>
        <fullName evidence="2">Ovule protein</fullName>
    </submittedName>
</protein>
<sequence>MNSHSLRIRPRKRESAKEADVHTLSLPAYALLRTLSCTNKSTHKHSDCPKNTRYANYSNTATTCCYFHSPFN</sequence>
<evidence type="ECO:0000313" key="2">
    <source>
        <dbReference type="WBParaSite" id="Hba_10603"/>
    </source>
</evidence>